<dbReference type="PRINTS" id="PR00891">
    <property type="entry name" value="RABGDIREP"/>
</dbReference>
<comment type="caution">
    <text evidence="2">The sequence shown here is derived from an EMBL/GenBank/DDBJ whole genome shotgun (WGS) entry which is preliminary data.</text>
</comment>
<dbReference type="GO" id="GO:0005092">
    <property type="term" value="F:GDP-dissociation inhibitor activity"/>
    <property type="evidence" value="ECO:0007669"/>
    <property type="project" value="InterPro"/>
</dbReference>
<dbReference type="Gene3D" id="1.10.405.10">
    <property type="entry name" value="Guanine Nucleotide Dissociation Inhibitor, domain 1"/>
    <property type="match status" value="1"/>
</dbReference>
<reference evidence="2" key="1">
    <citation type="journal article" date="2014" name="Nucleic Acids Res.">
        <title>The evolutionary dynamics of variant antigen genes in Babesia reveal a history of genomic innovation underlying host-parasite interaction.</title>
        <authorList>
            <person name="Jackson A.P."/>
            <person name="Otto T.D."/>
            <person name="Darby A."/>
            <person name="Ramaprasad A."/>
            <person name="Xia D."/>
            <person name="Echaide I.E."/>
            <person name="Farber M."/>
            <person name="Gahlot S."/>
            <person name="Gamble J."/>
            <person name="Gupta D."/>
            <person name="Gupta Y."/>
            <person name="Jackson L."/>
            <person name="Malandrin L."/>
            <person name="Malas T.B."/>
            <person name="Moussa E."/>
            <person name="Nair M."/>
            <person name="Reid A.J."/>
            <person name="Sanders M."/>
            <person name="Sharma J."/>
            <person name="Tracey A."/>
            <person name="Quail M.A."/>
            <person name="Weir W."/>
            <person name="Wastling J.M."/>
            <person name="Hall N."/>
            <person name="Willadsen P."/>
            <person name="Lingelbach K."/>
            <person name="Shiels B."/>
            <person name="Tait A."/>
            <person name="Berriman M."/>
            <person name="Allred D.R."/>
            <person name="Pain A."/>
        </authorList>
    </citation>
    <scope>NUCLEOTIDE SEQUENCE</scope>
    <source>
        <strain evidence="2">1802A</strain>
    </source>
</reference>
<dbReference type="GO" id="GO:0005968">
    <property type="term" value="C:Rab-protein geranylgeranyltransferase complex"/>
    <property type="evidence" value="ECO:0007669"/>
    <property type="project" value="TreeGrafter"/>
</dbReference>
<keyword evidence="3" id="KW-1185">Reference proteome</keyword>
<dbReference type="GO" id="GO:0005829">
    <property type="term" value="C:cytosol"/>
    <property type="evidence" value="ECO:0007669"/>
    <property type="project" value="TreeGrafter"/>
</dbReference>
<protein>
    <recommendedName>
        <fullName evidence="4">Rab GDP dissociation inhibitor</fullName>
    </recommendedName>
</protein>
<dbReference type="GO" id="GO:0005634">
    <property type="term" value="C:nucleus"/>
    <property type="evidence" value="ECO:0007669"/>
    <property type="project" value="TreeGrafter"/>
</dbReference>
<organism evidence="2 3">
    <name type="scientific">Babesia divergens</name>
    <dbReference type="NCBI Taxonomy" id="32595"/>
    <lineage>
        <taxon>Eukaryota</taxon>
        <taxon>Sar</taxon>
        <taxon>Alveolata</taxon>
        <taxon>Apicomplexa</taxon>
        <taxon>Aconoidasida</taxon>
        <taxon>Piroplasmida</taxon>
        <taxon>Babesiidae</taxon>
        <taxon>Babesia</taxon>
    </lineage>
</organism>
<dbReference type="SUPFAM" id="SSF51905">
    <property type="entry name" value="FAD/NAD(P)-binding domain"/>
    <property type="match status" value="1"/>
</dbReference>
<dbReference type="Gene3D" id="3.30.519.10">
    <property type="entry name" value="Guanine Nucleotide Dissociation Inhibitor, domain 2"/>
    <property type="match status" value="1"/>
</dbReference>
<dbReference type="AlphaFoldDB" id="A0AAD9G6J5"/>
<accession>A0AAD9G6J5</accession>
<evidence type="ECO:0008006" key="4">
    <source>
        <dbReference type="Google" id="ProtNLM"/>
    </source>
</evidence>
<dbReference type="InterPro" id="IPR018203">
    <property type="entry name" value="GDP_dissociation_inhibitor"/>
</dbReference>
<reference evidence="2" key="2">
    <citation type="submission" date="2021-05" db="EMBL/GenBank/DDBJ databases">
        <authorList>
            <person name="Pain A."/>
        </authorList>
    </citation>
    <scope>NUCLEOTIDE SEQUENCE</scope>
    <source>
        <strain evidence="2">1802A</strain>
    </source>
</reference>
<dbReference type="PANTHER" id="PTHR11787">
    <property type="entry name" value="RAB GDP-DISSOCIATION INHIBITOR"/>
    <property type="match status" value="1"/>
</dbReference>
<dbReference type="Gene3D" id="3.50.50.60">
    <property type="entry name" value="FAD/NAD(P)-binding domain"/>
    <property type="match status" value="1"/>
</dbReference>
<dbReference type="PANTHER" id="PTHR11787:SF4">
    <property type="entry name" value="CHM, RAB ESCORT PROTEIN 1"/>
    <property type="match status" value="1"/>
</dbReference>
<dbReference type="EMBL" id="JAHBMH010000073">
    <property type="protein sequence ID" value="KAK1932714.1"/>
    <property type="molecule type" value="Genomic_DNA"/>
</dbReference>
<proteinExistence type="inferred from homology"/>
<gene>
    <name evidence="2" type="ORF">X943_000464</name>
</gene>
<dbReference type="GO" id="GO:0016192">
    <property type="term" value="P:vesicle-mediated transport"/>
    <property type="evidence" value="ECO:0007669"/>
    <property type="project" value="TreeGrafter"/>
</dbReference>
<name>A0AAD9G6J5_BABDI</name>
<dbReference type="GO" id="GO:0007264">
    <property type="term" value="P:small GTPase-mediated signal transduction"/>
    <property type="evidence" value="ECO:0007669"/>
    <property type="project" value="InterPro"/>
</dbReference>
<dbReference type="Proteomes" id="UP001195914">
    <property type="component" value="Unassembled WGS sequence"/>
</dbReference>
<dbReference type="InterPro" id="IPR036188">
    <property type="entry name" value="FAD/NAD-bd_sf"/>
</dbReference>
<evidence type="ECO:0000313" key="3">
    <source>
        <dbReference type="Proteomes" id="UP001195914"/>
    </source>
</evidence>
<evidence type="ECO:0000313" key="2">
    <source>
        <dbReference type="EMBL" id="KAK1932714.1"/>
    </source>
</evidence>
<evidence type="ECO:0000256" key="1">
    <source>
        <dbReference type="ARBA" id="ARBA00005593"/>
    </source>
</evidence>
<comment type="similarity">
    <text evidence="1">Belongs to the Rab GDI family.</text>
</comment>
<dbReference type="Pfam" id="PF00996">
    <property type="entry name" value="GDI"/>
    <property type="match status" value="2"/>
</dbReference>
<sequence length="653" mass="72682">MADLHVDVVIAGTGIAATVLAAALARDDCQVLQIDRNHCYGQAHRTLSIKYLLQMHEASCLNRRECLQAQLEEYITQQRNAIDELRDLVPSTEAGELQEGQHATPTPEFVATKHTKVDRKMQRLREFMTMLLDTKDADPSVYYEVAPFAKEGVNEIMVFEQLCEANSKYAIDLWPKLIFSRSAAVDLLVSSGAHSYIHFTDTKGPMLYGYEPHEGEPITLYEVPNNKNAICRSKLLSPLEKRSLMLLISSLSELMFVPNFSSLSLRGGDAPENSTNASVLDALDDPECNWLEFLRSMGCNQNIVDLLSYGICLGGGDVTTWTKRHGLERMIKYVQSVGVWGDNEAPFLYPVYGTGDITQAFCRVGAVLGVTFMLGTAITSIGMDGNNRLNAIQLSNGMSVQTKLLLVDDEKVLPEGARMNCNTPNIAHENTAKYLHVVTIVFPHPILPDLNIAVINPKPANDQDSSKREPVYLLQTGCDQGVAPENTYVVYLMTIDEAAPARFASFAECQHQTVCRLMRCFNTMITQRGHRLEQTLLTLYTSHRVGSYVPDRVNNAEHHRGWLSKTYHNTDTKGTGVMFVPQAKATPVVPLIEELPEAVHLCDLLLGNPSKHLTAYMDAGLEGFLDVKRREEPQDCPTDSTAERLQDIINKYA</sequence>